<dbReference type="InterPro" id="IPR027417">
    <property type="entry name" value="P-loop_NTPase"/>
</dbReference>
<evidence type="ECO:0008006" key="12">
    <source>
        <dbReference type="Google" id="ProtNLM"/>
    </source>
</evidence>
<evidence type="ECO:0000313" key="11">
    <source>
        <dbReference type="Proteomes" id="UP000261520"/>
    </source>
</evidence>
<dbReference type="InterPro" id="IPR013320">
    <property type="entry name" value="ConA-like_dom_sf"/>
</dbReference>
<evidence type="ECO:0000256" key="5">
    <source>
        <dbReference type="ARBA" id="ARBA00022741"/>
    </source>
</evidence>
<evidence type="ECO:0000256" key="1">
    <source>
        <dbReference type="ARBA" id="ARBA00004496"/>
    </source>
</evidence>
<dbReference type="SMART" id="SM01288">
    <property type="entry name" value="FISNA"/>
    <property type="match status" value="1"/>
</dbReference>
<name>A0A3B4A379_9GOBI</name>
<dbReference type="InterPro" id="IPR041075">
    <property type="entry name" value="NOD1/2_WH"/>
</dbReference>
<organism evidence="10 11">
    <name type="scientific">Periophthalmus magnuspinnatus</name>
    <dbReference type="NCBI Taxonomy" id="409849"/>
    <lineage>
        <taxon>Eukaryota</taxon>
        <taxon>Metazoa</taxon>
        <taxon>Chordata</taxon>
        <taxon>Craniata</taxon>
        <taxon>Vertebrata</taxon>
        <taxon>Euteleostomi</taxon>
        <taxon>Actinopterygii</taxon>
        <taxon>Neopterygii</taxon>
        <taxon>Teleostei</taxon>
        <taxon>Neoteleostei</taxon>
        <taxon>Acanthomorphata</taxon>
        <taxon>Gobiaria</taxon>
        <taxon>Gobiiformes</taxon>
        <taxon>Gobioidei</taxon>
        <taxon>Gobiidae</taxon>
        <taxon>Oxudercinae</taxon>
        <taxon>Periophthalmus</taxon>
    </lineage>
</organism>
<dbReference type="Pfam" id="PF13765">
    <property type="entry name" value="PRY"/>
    <property type="match status" value="1"/>
</dbReference>
<keyword evidence="5" id="KW-0547">Nucleotide-binding</keyword>
<dbReference type="STRING" id="409849.ENSPMGP00000011205"/>
<dbReference type="InterPro" id="IPR001611">
    <property type="entry name" value="Leu-rich_rpt"/>
</dbReference>
<dbReference type="Gene3D" id="3.80.10.10">
    <property type="entry name" value="Ribonuclease Inhibitor"/>
    <property type="match status" value="1"/>
</dbReference>
<dbReference type="Gene3D" id="2.60.120.920">
    <property type="match status" value="1"/>
</dbReference>
<dbReference type="SUPFAM" id="SSF52047">
    <property type="entry name" value="RNI-like"/>
    <property type="match status" value="1"/>
</dbReference>
<feature type="domain" description="NACHT" evidence="9">
    <location>
        <begin position="134"/>
        <end position="268"/>
    </location>
</feature>
<dbReference type="PANTHER" id="PTHR24106">
    <property type="entry name" value="NACHT, LRR AND CARD DOMAINS-CONTAINING"/>
    <property type="match status" value="1"/>
</dbReference>
<dbReference type="Proteomes" id="UP000261520">
    <property type="component" value="Unplaced"/>
</dbReference>
<protein>
    <recommendedName>
        <fullName evidence="12">NACHT domain-containing protein</fullName>
    </recommendedName>
</protein>
<dbReference type="GO" id="GO:0005737">
    <property type="term" value="C:cytoplasm"/>
    <property type="evidence" value="ECO:0007669"/>
    <property type="project" value="UniProtKB-SubCell"/>
</dbReference>
<evidence type="ECO:0000256" key="3">
    <source>
        <dbReference type="ARBA" id="ARBA00022614"/>
    </source>
</evidence>
<evidence type="ECO:0000256" key="2">
    <source>
        <dbReference type="ARBA" id="ARBA00022490"/>
    </source>
</evidence>
<dbReference type="FunFam" id="3.40.50.300:FF:001524">
    <property type="entry name" value="Si:dkey-126g1.7"/>
    <property type="match status" value="1"/>
</dbReference>
<keyword evidence="4" id="KW-0677">Repeat</keyword>
<dbReference type="InterPro" id="IPR051261">
    <property type="entry name" value="NLR"/>
</dbReference>
<dbReference type="PROSITE" id="PS50837">
    <property type="entry name" value="NACHT"/>
    <property type="match status" value="1"/>
</dbReference>
<dbReference type="InterPro" id="IPR003879">
    <property type="entry name" value="Butyrophylin_SPRY"/>
</dbReference>
<feature type="compositionally biased region" description="Low complexity" evidence="7">
    <location>
        <begin position="39"/>
        <end position="52"/>
    </location>
</feature>
<dbReference type="InterPro" id="IPR006574">
    <property type="entry name" value="PRY"/>
</dbReference>
<dbReference type="AlphaFoldDB" id="A0A3B4A379"/>
<dbReference type="InterPro" id="IPR001870">
    <property type="entry name" value="B30.2/SPRY"/>
</dbReference>
<dbReference type="Pfam" id="PF17776">
    <property type="entry name" value="NLRC4_HD2"/>
    <property type="match status" value="1"/>
</dbReference>
<dbReference type="PRINTS" id="PR01407">
    <property type="entry name" value="BUTYPHLNCDUF"/>
</dbReference>
<dbReference type="PROSITE" id="PS51450">
    <property type="entry name" value="LRR"/>
    <property type="match status" value="1"/>
</dbReference>
<feature type="region of interest" description="Disordered" evidence="7">
    <location>
        <begin position="24"/>
        <end position="57"/>
    </location>
</feature>
<keyword evidence="6" id="KW-0067">ATP-binding</keyword>
<dbReference type="Pfam" id="PF14484">
    <property type="entry name" value="FISNA"/>
    <property type="match status" value="1"/>
</dbReference>
<proteinExistence type="predicted"/>
<keyword evidence="2" id="KW-0963">Cytoplasm</keyword>
<evidence type="ECO:0000259" key="9">
    <source>
        <dbReference type="PROSITE" id="PS50837"/>
    </source>
</evidence>
<sequence length="984" mass="109929">SLSSLVLQVLLRLVHPSIHPFSSAYPGPGHGGSSLSRDSQTSLTPDTSSSSSGGIPRHICQRKLKSNLERRYRCVYEGVAKAGTPTLLKNIYTELHVTEGGAIGGEANKDLSPHTSPTLHNIFRGPAHQHEPIRTVVTKGVAGVGKTLLTQKFCLDWAEGKAHQDFQLLLPFTFRELNVFRDAQISLVGLVHHFFSETKKTRLYSFKNLKVLFILDGLDESQISLDFRKTKAVSDIAERVSMDVLLVNLLRGNLLPSAQIWITTRPAAANKIPAECISMVTEVTGFTNSKKDKYFSLKFKDQTQASAIISHIKGTRSLYIMCHLPIFCWILFTVLLHVLKTGTIEQLPQTLTEMYIHFLVVQTKLRSLKYDGRSQTDTAWRPETRKMVRSLGKLAFEQLQKRNLIFYECDLSECGLDAEAASLYSGLFTQVYMEESGLYQDKVYCFIHESVQEFLAALHVHQTFINTGINLLSEEKTMSIRSMFFGSSTEKVYQTAVDQMLQSPNGHLDLFTRFLLGLSLPSNQERLKGLVKHSGPSIRSPQKTAQYITERLEESLDSEKIVSLFYCLNELKERGLVEQIQERLSSGRPIRERLSQAQWSALVFILLSSDHLEVFDLKKYCASEEALLNLLPVVKASSTALIQCFVVMFMAMSAPIGQKHNMFCETLCMGRLNSCDLTEKSCEVLCMMVSAKDCALTELDLSYNQIQDSGLKYLALALRSPHCRLQRLRLAGCQVTGDGCVSLASVLRSHQTHLTLLDLSKNHPGPTAVKQLSALQGAPHSRLETLIRCTCFIICLLLPSDFTRLTLDPTTAYPYLKLSQNSTKASHVEQDQAYPDHTSRFDKCPQLLCSEGLSGRTYWEVEWSGSVLIAVSYRSFARKGNIATCGFGLGPDSWCLSCSKGTYTVTHKGKRLDLPYSSSSRGRAAVYVDFLAGAVSFYAVSLEELVHLHTFKGTFNEPLVPGFRLLFGSTVKLCDLLEEKPSYV</sequence>
<dbReference type="InterPro" id="IPR032675">
    <property type="entry name" value="LRR_dom_sf"/>
</dbReference>
<evidence type="ECO:0000313" key="10">
    <source>
        <dbReference type="Ensembl" id="ENSPMGP00000011205.1"/>
    </source>
</evidence>
<dbReference type="Pfam" id="PF05729">
    <property type="entry name" value="NACHT"/>
    <property type="match status" value="1"/>
</dbReference>
<evidence type="ECO:0000256" key="6">
    <source>
        <dbReference type="ARBA" id="ARBA00022840"/>
    </source>
</evidence>
<evidence type="ECO:0000259" key="8">
    <source>
        <dbReference type="PROSITE" id="PS50188"/>
    </source>
</evidence>
<dbReference type="Gene3D" id="3.40.50.300">
    <property type="entry name" value="P-loop containing nucleotide triphosphate hydrolases"/>
    <property type="match status" value="1"/>
</dbReference>
<reference evidence="10" key="1">
    <citation type="submission" date="2025-08" db="UniProtKB">
        <authorList>
            <consortium name="Ensembl"/>
        </authorList>
    </citation>
    <scope>IDENTIFICATION</scope>
</reference>
<keyword evidence="3" id="KW-0433">Leucine-rich repeat</keyword>
<dbReference type="InterPro" id="IPR041267">
    <property type="entry name" value="NLRP_HD2"/>
</dbReference>
<reference evidence="10" key="2">
    <citation type="submission" date="2025-09" db="UniProtKB">
        <authorList>
            <consortium name="Ensembl"/>
        </authorList>
    </citation>
    <scope>IDENTIFICATION</scope>
</reference>
<dbReference type="Pfam" id="PF13516">
    <property type="entry name" value="LRR_6"/>
    <property type="match status" value="2"/>
</dbReference>
<dbReference type="GO" id="GO:0005524">
    <property type="term" value="F:ATP binding"/>
    <property type="evidence" value="ECO:0007669"/>
    <property type="project" value="UniProtKB-KW"/>
</dbReference>
<comment type="subcellular location">
    <subcellularLocation>
        <location evidence="1">Cytoplasm</location>
    </subcellularLocation>
</comment>
<dbReference type="PROSITE" id="PS50188">
    <property type="entry name" value="B302_SPRY"/>
    <property type="match status" value="1"/>
</dbReference>
<evidence type="ECO:0000256" key="4">
    <source>
        <dbReference type="ARBA" id="ARBA00022737"/>
    </source>
</evidence>
<accession>A0A3B4A379</accession>
<feature type="domain" description="B30.2/SPRY" evidence="8">
    <location>
        <begin position="785"/>
        <end position="982"/>
    </location>
</feature>
<dbReference type="InterPro" id="IPR043136">
    <property type="entry name" value="B30.2/SPRY_sf"/>
</dbReference>
<keyword evidence="11" id="KW-1185">Reference proteome</keyword>
<dbReference type="InterPro" id="IPR007111">
    <property type="entry name" value="NACHT_NTPase"/>
</dbReference>
<dbReference type="Pfam" id="PF17779">
    <property type="entry name" value="WHD_NOD2"/>
    <property type="match status" value="1"/>
</dbReference>
<dbReference type="Ensembl" id="ENSPMGT00000011953.1">
    <property type="protein sequence ID" value="ENSPMGP00000011205.1"/>
    <property type="gene ID" value="ENSPMGG00000009289.1"/>
</dbReference>
<dbReference type="SMART" id="SM00589">
    <property type="entry name" value="PRY"/>
    <property type="match status" value="1"/>
</dbReference>
<dbReference type="InterPro" id="IPR029495">
    <property type="entry name" value="NACHT-assoc"/>
</dbReference>
<evidence type="ECO:0000256" key="7">
    <source>
        <dbReference type="SAM" id="MobiDB-lite"/>
    </source>
</evidence>
<dbReference type="SMART" id="SM00368">
    <property type="entry name" value="LRR_RI"/>
    <property type="match status" value="3"/>
</dbReference>
<dbReference type="SUPFAM" id="SSF49899">
    <property type="entry name" value="Concanavalin A-like lectins/glucanases"/>
    <property type="match status" value="1"/>
</dbReference>